<name>A0A5C6RJ92_9BACT</name>
<proteinExistence type="predicted"/>
<dbReference type="AlphaFoldDB" id="A0A5C6RJ92"/>
<dbReference type="EMBL" id="VOOR01000039">
    <property type="protein sequence ID" value="TXB62039.1"/>
    <property type="molecule type" value="Genomic_DNA"/>
</dbReference>
<dbReference type="InterPro" id="IPR019850">
    <property type="entry name" value="GldD-like"/>
</dbReference>
<evidence type="ECO:0000313" key="2">
    <source>
        <dbReference type="Proteomes" id="UP000321580"/>
    </source>
</evidence>
<dbReference type="OrthoDB" id="679501at2"/>
<gene>
    <name evidence="1" type="ORF">FRY97_16155</name>
</gene>
<dbReference type="Pfam" id="PF25593">
    <property type="entry name" value="GldD_lipo"/>
    <property type="match status" value="1"/>
</dbReference>
<protein>
    <recommendedName>
        <fullName evidence="3">Gliding motility lipoprotein GldD</fullName>
    </recommendedName>
</protein>
<dbReference type="Proteomes" id="UP000321580">
    <property type="component" value="Unassembled WGS sequence"/>
</dbReference>
<accession>A0A5C6RJ92</accession>
<evidence type="ECO:0008006" key="3">
    <source>
        <dbReference type="Google" id="ProtNLM"/>
    </source>
</evidence>
<sequence length="196" mass="22783">MILLVILPLSAMLAGCEDEPPLTPKPRAFPKVDYPEKRYQEFDKDYCAFTFEYPVYAEVQQDTSFFEELPPHPCWFDLYFPAFESRLYCSYAPINSPAEWEGLRRDAFNMADWHNKRANYIDEIIISNQEAGVGGVAFVMEGPSASPFQFFLTDSTSHFLRGALYFNTEVRPDSMAPIYEFIEADLLRMIETFEWD</sequence>
<organism evidence="1 2">
    <name type="scientific">Phaeodactylibacter luteus</name>
    <dbReference type="NCBI Taxonomy" id="1564516"/>
    <lineage>
        <taxon>Bacteria</taxon>
        <taxon>Pseudomonadati</taxon>
        <taxon>Bacteroidota</taxon>
        <taxon>Saprospiria</taxon>
        <taxon>Saprospirales</taxon>
        <taxon>Haliscomenobacteraceae</taxon>
        <taxon>Phaeodactylibacter</taxon>
    </lineage>
</organism>
<comment type="caution">
    <text evidence="1">The sequence shown here is derived from an EMBL/GenBank/DDBJ whole genome shotgun (WGS) entry which is preliminary data.</text>
</comment>
<keyword evidence="2" id="KW-1185">Reference proteome</keyword>
<evidence type="ECO:0000313" key="1">
    <source>
        <dbReference type="EMBL" id="TXB62039.1"/>
    </source>
</evidence>
<reference evidence="1 2" key="1">
    <citation type="submission" date="2019-08" db="EMBL/GenBank/DDBJ databases">
        <title>Genome of Phaeodactylibacter luteus.</title>
        <authorList>
            <person name="Bowman J.P."/>
        </authorList>
    </citation>
    <scope>NUCLEOTIDE SEQUENCE [LARGE SCALE GENOMIC DNA]</scope>
    <source>
        <strain evidence="1 2">KCTC 42180</strain>
    </source>
</reference>